<accession>A0A3P4B6R6</accession>
<evidence type="ECO:0000256" key="1">
    <source>
        <dbReference type="ARBA" id="ARBA00009570"/>
    </source>
</evidence>
<sequence length="160" mass="18477">MLQDISQFIFREAKLLDDRDYEAWLGLFEPDGLYVVPLAGEADGGRQAAIVRDNQAAREERVHHLQNHWFPAQQPPSRTLHFVSNVLGQESDGIWRVSTSQMIYETREGDWTQVGLGELRSIVARIDYQLRITPDGLRIREKRVLLLNAASWQQNLAFIY</sequence>
<gene>
    <name evidence="3" type="primary">bphE_2</name>
    <name evidence="3" type="ORF">PIGHUM_03371</name>
</gene>
<dbReference type="Gene3D" id="3.10.450.50">
    <property type="match status" value="1"/>
</dbReference>
<dbReference type="GO" id="GO:0019380">
    <property type="term" value="P:3-phenylpropionate catabolic process"/>
    <property type="evidence" value="ECO:0007669"/>
    <property type="project" value="TreeGrafter"/>
</dbReference>
<dbReference type="Pfam" id="PF00866">
    <property type="entry name" value="Ring_hydroxyl_B"/>
    <property type="match status" value="1"/>
</dbReference>
<dbReference type="EMBL" id="UWPJ01000026">
    <property type="protein sequence ID" value="VCU71290.1"/>
    <property type="molecule type" value="Genomic_DNA"/>
</dbReference>
<dbReference type="GO" id="GO:0018687">
    <property type="term" value="F:biphenyl 2,3-dioxygenase activity"/>
    <property type="evidence" value="ECO:0007669"/>
    <property type="project" value="UniProtKB-EC"/>
</dbReference>
<evidence type="ECO:0000313" key="4">
    <source>
        <dbReference type="Proteomes" id="UP000277294"/>
    </source>
</evidence>
<protein>
    <submittedName>
        <fullName evidence="3">Biphenyl dioxygenase subunit beta</fullName>
        <ecNumber evidence="3">1.14.12.18</ecNumber>
    </submittedName>
</protein>
<dbReference type="InterPro" id="IPR000391">
    <property type="entry name" value="Rng_hydr_dOase-bsu"/>
</dbReference>
<dbReference type="AlphaFoldDB" id="A0A3P4B6R6"/>
<comment type="similarity">
    <text evidence="1">Belongs to the bacterial ring-hydroxylating dioxygenase beta subunit family.</text>
</comment>
<dbReference type="RefSeq" id="WP_124080754.1">
    <property type="nucleotide sequence ID" value="NZ_UWPJ01000026.1"/>
</dbReference>
<organism evidence="3 4">
    <name type="scientific">Pigmentiphaga humi</name>
    <dbReference type="NCBI Taxonomy" id="2478468"/>
    <lineage>
        <taxon>Bacteria</taxon>
        <taxon>Pseudomonadati</taxon>
        <taxon>Pseudomonadota</taxon>
        <taxon>Betaproteobacteria</taxon>
        <taxon>Burkholderiales</taxon>
        <taxon>Alcaligenaceae</taxon>
        <taxon>Pigmentiphaga</taxon>
    </lineage>
</organism>
<evidence type="ECO:0000256" key="2">
    <source>
        <dbReference type="ARBA" id="ARBA00023002"/>
    </source>
</evidence>
<dbReference type="OrthoDB" id="7062869at2"/>
<dbReference type="EC" id="1.14.12.18" evidence="3"/>
<dbReference type="SUPFAM" id="SSF54427">
    <property type="entry name" value="NTF2-like"/>
    <property type="match status" value="1"/>
</dbReference>
<dbReference type="InterPro" id="IPR032710">
    <property type="entry name" value="NTF2-like_dom_sf"/>
</dbReference>
<proteinExistence type="inferred from homology"/>
<name>A0A3P4B6R6_9BURK</name>
<dbReference type="Proteomes" id="UP000277294">
    <property type="component" value="Unassembled WGS sequence"/>
</dbReference>
<dbReference type="CDD" id="cd00667">
    <property type="entry name" value="ring_hydroxylating_dioxygenases_beta"/>
    <property type="match status" value="1"/>
</dbReference>
<evidence type="ECO:0000313" key="3">
    <source>
        <dbReference type="EMBL" id="VCU71290.1"/>
    </source>
</evidence>
<dbReference type="PANTHER" id="PTHR41534">
    <property type="entry name" value="BLR3401 PROTEIN"/>
    <property type="match status" value="1"/>
</dbReference>
<reference evidence="3 4" key="1">
    <citation type="submission" date="2018-10" db="EMBL/GenBank/DDBJ databases">
        <authorList>
            <person name="Criscuolo A."/>
        </authorList>
    </citation>
    <scope>NUCLEOTIDE SEQUENCE [LARGE SCALE GENOMIC DNA]</scope>
    <source>
        <strain evidence="3">DnA1</strain>
    </source>
</reference>
<keyword evidence="3" id="KW-0223">Dioxygenase</keyword>
<keyword evidence="4" id="KW-1185">Reference proteome</keyword>
<dbReference type="PANTHER" id="PTHR41534:SF2">
    <property type="entry name" value="3-PHENYLPROPIONATE_CINNAMIC ACID DIOXYGENASE SUBUNIT BETA"/>
    <property type="match status" value="1"/>
</dbReference>
<keyword evidence="2 3" id="KW-0560">Oxidoreductase</keyword>